<feature type="region of interest" description="Disordered" evidence="1">
    <location>
        <begin position="15"/>
        <end position="38"/>
    </location>
</feature>
<proteinExistence type="predicted"/>
<evidence type="ECO:0008006" key="3">
    <source>
        <dbReference type="Google" id="ProtNLM"/>
    </source>
</evidence>
<evidence type="ECO:0000256" key="1">
    <source>
        <dbReference type="SAM" id="MobiDB-lite"/>
    </source>
</evidence>
<name>A0AAU8KBD6_9ACTN</name>
<gene>
    <name evidence="2" type="ORF">R1Y80_00740</name>
</gene>
<dbReference type="AlphaFoldDB" id="A0AAU8KBD6"/>
<evidence type="ECO:0000313" key="2">
    <source>
        <dbReference type="EMBL" id="XCN12247.1"/>
    </source>
</evidence>
<reference evidence="2" key="1">
    <citation type="submission" date="2023-10" db="EMBL/GenBank/DDBJ databases">
        <title>Complete genome sequence of Streptomyces sp. JL1001.</title>
        <authorList>
            <person name="Jiang L."/>
        </authorList>
    </citation>
    <scope>NUCLEOTIDE SEQUENCE</scope>
    <source>
        <strain evidence="2">JL1001</strain>
    </source>
</reference>
<sequence>MTWFAEEGVVRIRAGRKPDRGNPDIGIPDWSPGAVDRAELPPLNIQPRVQTESVEEDRSPVVTGWRVQADHGVDLDVTAQDRIEWDGLLLEVEGEIGRWPDPVEGGLDHVEFNVVRVTG</sequence>
<dbReference type="RefSeq" id="WP_354596076.1">
    <property type="nucleotide sequence ID" value="NZ_CP136798.1"/>
</dbReference>
<organism evidence="2">
    <name type="scientific">Streptomyces sp. JL1001</name>
    <dbReference type="NCBI Taxonomy" id="3078227"/>
    <lineage>
        <taxon>Bacteria</taxon>
        <taxon>Bacillati</taxon>
        <taxon>Actinomycetota</taxon>
        <taxon>Actinomycetes</taxon>
        <taxon>Kitasatosporales</taxon>
        <taxon>Streptomycetaceae</taxon>
        <taxon>Streptomyces</taxon>
    </lineage>
</organism>
<protein>
    <recommendedName>
        <fullName evidence="3">Head-to-tail stopper</fullName>
    </recommendedName>
</protein>
<accession>A0AAU8KBD6</accession>
<dbReference type="EMBL" id="CP136798">
    <property type="protein sequence ID" value="XCN12247.1"/>
    <property type="molecule type" value="Genomic_DNA"/>
</dbReference>